<sequence>AQATTSSSLITVKALSNTKIPILSKRFANAGCLPVQTVCCLSKIRIKRISECATSTRTAAKRRPAEMARVVSQGSPILMASFRRGCPFETQAGIYESEILGADVKVRMSDPTDVRLNFPLQLEDGVHNISFANSGVPHVLFFAEDLEGTDVFGLGRQTRYHDDFKPAGTNANFVRVKDSQAIDIRTYERGVEDETLACGTGSIAAAVVSAALGKVTSPVAVKTASGSVLTIHFDLVNGEPENVYLEGDARIIYAGELTEDAWVY</sequence>
<dbReference type="PANTHER" id="PTHR31689">
    <property type="entry name" value="DIAMINOPIMELATE EPIMERASE, CHLOROPLASTIC"/>
    <property type="match status" value="1"/>
</dbReference>
<dbReference type="PANTHER" id="PTHR31689:SF0">
    <property type="entry name" value="DIAMINOPIMELATE EPIMERASE"/>
    <property type="match status" value="1"/>
</dbReference>
<dbReference type="InterPro" id="IPR001653">
    <property type="entry name" value="DAP_epimerase_DapF"/>
</dbReference>
<dbReference type="Pfam" id="PF01678">
    <property type="entry name" value="DAP_epimerase"/>
    <property type="match status" value="1"/>
</dbReference>
<dbReference type="GO" id="GO:0008837">
    <property type="term" value="F:diaminopimelate epimerase activity"/>
    <property type="evidence" value="ECO:0007669"/>
    <property type="project" value="InterPro"/>
</dbReference>
<dbReference type="NCBIfam" id="TIGR00652">
    <property type="entry name" value="DapF"/>
    <property type="match status" value="1"/>
</dbReference>
<proteinExistence type="inferred from homology"/>
<dbReference type="SUPFAM" id="SSF54506">
    <property type="entry name" value="Diaminopimelate epimerase-like"/>
    <property type="match status" value="1"/>
</dbReference>
<evidence type="ECO:0000256" key="1">
    <source>
        <dbReference type="ARBA" id="ARBA00010219"/>
    </source>
</evidence>
<evidence type="ECO:0000313" key="3">
    <source>
        <dbReference type="EMBL" id="CAI8025991.1"/>
    </source>
</evidence>
<keyword evidence="4" id="KW-1185">Reference proteome</keyword>
<comment type="similarity">
    <text evidence="1">Belongs to the diaminopimelate epimerase family.</text>
</comment>
<name>A0AA35WR30_GEOBA</name>
<accession>A0AA35WR30</accession>
<dbReference type="AlphaFoldDB" id="A0AA35WR30"/>
<reference evidence="3" key="1">
    <citation type="submission" date="2023-03" db="EMBL/GenBank/DDBJ databases">
        <authorList>
            <person name="Steffen K."/>
            <person name="Cardenas P."/>
        </authorList>
    </citation>
    <scope>NUCLEOTIDE SEQUENCE</scope>
</reference>
<evidence type="ECO:0000313" key="4">
    <source>
        <dbReference type="Proteomes" id="UP001174909"/>
    </source>
</evidence>
<dbReference type="Gene3D" id="3.10.310.10">
    <property type="entry name" value="Diaminopimelate Epimerase, Chain A, domain 1"/>
    <property type="match status" value="1"/>
</dbReference>
<evidence type="ECO:0000256" key="2">
    <source>
        <dbReference type="ARBA" id="ARBA00023235"/>
    </source>
</evidence>
<comment type="caution">
    <text evidence="3">The sequence shown here is derived from an EMBL/GenBank/DDBJ whole genome shotgun (WGS) entry which is preliminary data.</text>
</comment>
<gene>
    <name evidence="3" type="ORF">GBAR_LOCUS14974</name>
</gene>
<keyword evidence="2" id="KW-0413">Isomerase</keyword>
<dbReference type="EMBL" id="CASHTH010002193">
    <property type="protein sequence ID" value="CAI8025991.1"/>
    <property type="molecule type" value="Genomic_DNA"/>
</dbReference>
<dbReference type="Proteomes" id="UP001174909">
    <property type="component" value="Unassembled WGS sequence"/>
</dbReference>
<protein>
    <submittedName>
        <fullName evidence="3">Diaminopimelate epimerase</fullName>
    </submittedName>
</protein>
<organism evidence="3 4">
    <name type="scientific">Geodia barretti</name>
    <name type="common">Barrett's horny sponge</name>
    <dbReference type="NCBI Taxonomy" id="519541"/>
    <lineage>
        <taxon>Eukaryota</taxon>
        <taxon>Metazoa</taxon>
        <taxon>Porifera</taxon>
        <taxon>Demospongiae</taxon>
        <taxon>Heteroscleromorpha</taxon>
        <taxon>Tetractinellida</taxon>
        <taxon>Astrophorina</taxon>
        <taxon>Geodiidae</taxon>
        <taxon>Geodia</taxon>
    </lineage>
</organism>
<feature type="non-terminal residue" evidence="3">
    <location>
        <position position="1"/>
    </location>
</feature>
<dbReference type="GO" id="GO:0009089">
    <property type="term" value="P:lysine biosynthetic process via diaminopimelate"/>
    <property type="evidence" value="ECO:0007669"/>
    <property type="project" value="InterPro"/>
</dbReference>
<dbReference type="GO" id="GO:0005829">
    <property type="term" value="C:cytosol"/>
    <property type="evidence" value="ECO:0007669"/>
    <property type="project" value="TreeGrafter"/>
</dbReference>